<evidence type="ECO:0000259" key="1">
    <source>
        <dbReference type="Pfam" id="PF07727"/>
    </source>
</evidence>
<name>A0A392P7D9_9FABA</name>
<organism evidence="2 3">
    <name type="scientific">Trifolium medium</name>
    <dbReference type="NCBI Taxonomy" id="97028"/>
    <lineage>
        <taxon>Eukaryota</taxon>
        <taxon>Viridiplantae</taxon>
        <taxon>Streptophyta</taxon>
        <taxon>Embryophyta</taxon>
        <taxon>Tracheophyta</taxon>
        <taxon>Spermatophyta</taxon>
        <taxon>Magnoliopsida</taxon>
        <taxon>eudicotyledons</taxon>
        <taxon>Gunneridae</taxon>
        <taxon>Pentapetalae</taxon>
        <taxon>rosids</taxon>
        <taxon>fabids</taxon>
        <taxon>Fabales</taxon>
        <taxon>Fabaceae</taxon>
        <taxon>Papilionoideae</taxon>
        <taxon>50 kb inversion clade</taxon>
        <taxon>NPAAA clade</taxon>
        <taxon>Hologalegina</taxon>
        <taxon>IRL clade</taxon>
        <taxon>Trifolieae</taxon>
        <taxon>Trifolium</taxon>
    </lineage>
</organism>
<dbReference type="EMBL" id="LXQA010067387">
    <property type="protein sequence ID" value="MCI07993.1"/>
    <property type="molecule type" value="Genomic_DNA"/>
</dbReference>
<proteinExistence type="predicted"/>
<dbReference type="AlphaFoldDB" id="A0A392P7D9"/>
<comment type="caution">
    <text evidence="2">The sequence shown here is derived from an EMBL/GenBank/DDBJ whole genome shotgun (WGS) entry which is preliminary data.</text>
</comment>
<feature type="domain" description="Reverse transcriptase Ty1/copia-type" evidence="1">
    <location>
        <begin position="1"/>
        <end position="146"/>
    </location>
</feature>
<sequence length="207" mass="23248">MVQPPGFEDTDTSLVCKLNKALYGLKQAPRQRFDRLTSTLLQFGFKASKCDPSLFTYSKDRQVVYLLVYVDDIIITGSSTSLVQTLVQKLDSVFSLKQLGDLEYFLGIEVKQLADNSLLLTQSKYIKDLLVKTNMLECKPINTPMMSSCKLSKVGSDAVSDTTLYRSVVGSLQYATITRPEISFQLIRFVSLCLHHWKLIGLQSRGS</sequence>
<dbReference type="InterPro" id="IPR013103">
    <property type="entry name" value="RVT_2"/>
</dbReference>
<accession>A0A392P7D9</accession>
<reference evidence="2 3" key="1">
    <citation type="journal article" date="2018" name="Front. Plant Sci.">
        <title>Red Clover (Trifolium pratense) and Zigzag Clover (T. medium) - A Picture of Genomic Similarities and Differences.</title>
        <authorList>
            <person name="Dluhosova J."/>
            <person name="Istvanek J."/>
            <person name="Nedelnik J."/>
            <person name="Repkova J."/>
        </authorList>
    </citation>
    <scope>NUCLEOTIDE SEQUENCE [LARGE SCALE GENOMIC DNA]</scope>
    <source>
        <strain evidence="3">cv. 10/8</strain>
        <tissue evidence="2">Leaf</tissue>
    </source>
</reference>
<keyword evidence="3" id="KW-1185">Reference proteome</keyword>
<dbReference type="SUPFAM" id="SSF56672">
    <property type="entry name" value="DNA/RNA polymerases"/>
    <property type="match status" value="1"/>
</dbReference>
<dbReference type="Pfam" id="PF07727">
    <property type="entry name" value="RVT_2"/>
    <property type="match status" value="1"/>
</dbReference>
<dbReference type="InterPro" id="IPR043502">
    <property type="entry name" value="DNA/RNA_pol_sf"/>
</dbReference>
<evidence type="ECO:0000313" key="3">
    <source>
        <dbReference type="Proteomes" id="UP000265520"/>
    </source>
</evidence>
<dbReference type="Proteomes" id="UP000265520">
    <property type="component" value="Unassembled WGS sequence"/>
</dbReference>
<protein>
    <submittedName>
        <fullName evidence="2">Retrovirus-related Pol polyprotein from transposon TNT 1-94</fullName>
    </submittedName>
</protein>
<evidence type="ECO:0000313" key="2">
    <source>
        <dbReference type="EMBL" id="MCI07993.1"/>
    </source>
</evidence>